<dbReference type="PROSITE" id="PS00196">
    <property type="entry name" value="COPPER_BLUE"/>
    <property type="match status" value="1"/>
</dbReference>
<dbReference type="AlphaFoldDB" id="A0A2U1NIN6"/>
<feature type="compositionally biased region" description="Pro residues" evidence="5">
    <location>
        <begin position="137"/>
        <end position="176"/>
    </location>
</feature>
<feature type="domain" description="Phytocyanin" evidence="7">
    <location>
        <begin position="28"/>
        <end position="131"/>
    </location>
</feature>
<dbReference type="SUPFAM" id="SSF49503">
    <property type="entry name" value="Cupredoxins"/>
    <property type="match status" value="1"/>
</dbReference>
<dbReference type="Gene3D" id="2.60.40.420">
    <property type="entry name" value="Cupredoxins - blue copper proteins"/>
    <property type="match status" value="1"/>
</dbReference>
<dbReference type="GO" id="GO:0005886">
    <property type="term" value="C:plasma membrane"/>
    <property type="evidence" value="ECO:0007669"/>
    <property type="project" value="TreeGrafter"/>
</dbReference>
<evidence type="ECO:0000313" key="9">
    <source>
        <dbReference type="Proteomes" id="UP000245207"/>
    </source>
</evidence>
<dbReference type="PANTHER" id="PTHR33021:SF496">
    <property type="entry name" value="OS08G0482700 PROTEIN"/>
    <property type="match status" value="1"/>
</dbReference>
<keyword evidence="3" id="KW-1015">Disulfide bond</keyword>
<accession>A0A2U1NIN6</accession>
<evidence type="ECO:0000256" key="5">
    <source>
        <dbReference type="SAM" id="MobiDB-lite"/>
    </source>
</evidence>
<gene>
    <name evidence="8" type="ORF">CTI12_AA123060</name>
</gene>
<dbReference type="Pfam" id="PF02298">
    <property type="entry name" value="Cu_bind_like"/>
    <property type="match status" value="1"/>
</dbReference>
<dbReference type="GO" id="GO:0046872">
    <property type="term" value="F:metal ion binding"/>
    <property type="evidence" value="ECO:0007669"/>
    <property type="project" value="UniProtKB-KW"/>
</dbReference>
<dbReference type="CDD" id="cd13920">
    <property type="entry name" value="Stellacyanin"/>
    <property type="match status" value="1"/>
</dbReference>
<evidence type="ECO:0000256" key="1">
    <source>
        <dbReference type="ARBA" id="ARBA00022723"/>
    </source>
</evidence>
<dbReference type="GO" id="GO:0009055">
    <property type="term" value="F:electron transfer activity"/>
    <property type="evidence" value="ECO:0007669"/>
    <property type="project" value="InterPro"/>
</dbReference>
<protein>
    <submittedName>
        <fullName evidence="8">Cupredoxin, Blue (Type 1) copper protein, binding site</fullName>
    </submittedName>
</protein>
<dbReference type="InterPro" id="IPR003245">
    <property type="entry name" value="Phytocyanin_dom"/>
</dbReference>
<sequence>MAGLKSSMLVFAMLMVASFQMQSTMAQTRHVVGGSLGWTIPPNGAGAYTTWASGQTFRVGDSLFFNFTTGNHNVAEVAQAAYGPCTSSNPISLITTGPATVPLTTAGTHYFVCGVGQHCSIGQKVSVNVVAAASAPATPPAATPTTAPPTATPTPTTTPTPAPVSPPTTTPSPAPGPSTTTPPTATPTPSPATDTASPPSPPTTGPSSGPTTGVAPTGDNTPTPPAPSAAAAISVGVPATFLAVALALFY</sequence>
<dbReference type="PANTHER" id="PTHR33021">
    <property type="entry name" value="BLUE COPPER PROTEIN"/>
    <property type="match status" value="1"/>
</dbReference>
<dbReference type="PROSITE" id="PS51485">
    <property type="entry name" value="PHYTOCYANIN"/>
    <property type="match status" value="1"/>
</dbReference>
<dbReference type="Proteomes" id="UP000245207">
    <property type="component" value="Unassembled WGS sequence"/>
</dbReference>
<evidence type="ECO:0000256" key="2">
    <source>
        <dbReference type="ARBA" id="ARBA00023008"/>
    </source>
</evidence>
<dbReference type="InterPro" id="IPR008972">
    <property type="entry name" value="Cupredoxin"/>
</dbReference>
<dbReference type="STRING" id="35608.A0A2U1NIN6"/>
<feature type="compositionally biased region" description="Low complexity" evidence="5">
    <location>
        <begin position="205"/>
        <end position="217"/>
    </location>
</feature>
<feature type="signal peptide" evidence="6">
    <location>
        <begin position="1"/>
        <end position="26"/>
    </location>
</feature>
<evidence type="ECO:0000256" key="6">
    <source>
        <dbReference type="SAM" id="SignalP"/>
    </source>
</evidence>
<dbReference type="FunFam" id="2.60.40.420:FF:000034">
    <property type="entry name" value="Cupredoxin superfamily protein"/>
    <property type="match status" value="1"/>
</dbReference>
<dbReference type="OrthoDB" id="5421909at2759"/>
<proteinExistence type="predicted"/>
<keyword evidence="9" id="KW-1185">Reference proteome</keyword>
<keyword evidence="2" id="KW-0186">Copper</keyword>
<dbReference type="InterPro" id="IPR028871">
    <property type="entry name" value="BlueCu_1_BS"/>
</dbReference>
<evidence type="ECO:0000256" key="3">
    <source>
        <dbReference type="ARBA" id="ARBA00023157"/>
    </source>
</evidence>
<keyword evidence="4" id="KW-0325">Glycoprotein</keyword>
<keyword evidence="1" id="KW-0479">Metal-binding</keyword>
<dbReference type="InterPro" id="IPR039391">
    <property type="entry name" value="Phytocyanin-like"/>
</dbReference>
<reference evidence="8 9" key="1">
    <citation type="journal article" date="2018" name="Mol. Plant">
        <title>The genome of Artemisia annua provides insight into the evolution of Asteraceae family and artemisinin biosynthesis.</title>
        <authorList>
            <person name="Shen Q."/>
            <person name="Zhang L."/>
            <person name="Liao Z."/>
            <person name="Wang S."/>
            <person name="Yan T."/>
            <person name="Shi P."/>
            <person name="Liu M."/>
            <person name="Fu X."/>
            <person name="Pan Q."/>
            <person name="Wang Y."/>
            <person name="Lv Z."/>
            <person name="Lu X."/>
            <person name="Zhang F."/>
            <person name="Jiang W."/>
            <person name="Ma Y."/>
            <person name="Chen M."/>
            <person name="Hao X."/>
            <person name="Li L."/>
            <person name="Tang Y."/>
            <person name="Lv G."/>
            <person name="Zhou Y."/>
            <person name="Sun X."/>
            <person name="Brodelius P.E."/>
            <person name="Rose J.K.C."/>
            <person name="Tang K."/>
        </authorList>
    </citation>
    <scope>NUCLEOTIDE SEQUENCE [LARGE SCALE GENOMIC DNA]</scope>
    <source>
        <strain evidence="9">cv. Huhao1</strain>
        <tissue evidence="8">Leaf</tissue>
    </source>
</reference>
<evidence type="ECO:0000259" key="7">
    <source>
        <dbReference type="PROSITE" id="PS51485"/>
    </source>
</evidence>
<feature type="region of interest" description="Disordered" evidence="5">
    <location>
        <begin position="136"/>
        <end position="229"/>
    </location>
</feature>
<dbReference type="EMBL" id="PKPP01002748">
    <property type="protein sequence ID" value="PWA73382.1"/>
    <property type="molecule type" value="Genomic_DNA"/>
</dbReference>
<comment type="caution">
    <text evidence="8">The sequence shown here is derived from an EMBL/GenBank/DDBJ whole genome shotgun (WGS) entry which is preliminary data.</text>
</comment>
<evidence type="ECO:0000313" key="8">
    <source>
        <dbReference type="EMBL" id="PWA73382.1"/>
    </source>
</evidence>
<keyword evidence="6" id="KW-0732">Signal</keyword>
<evidence type="ECO:0000256" key="4">
    <source>
        <dbReference type="ARBA" id="ARBA00023180"/>
    </source>
</evidence>
<feature type="chain" id="PRO_5015550695" evidence="6">
    <location>
        <begin position="27"/>
        <end position="250"/>
    </location>
</feature>
<name>A0A2U1NIN6_ARTAN</name>
<organism evidence="8 9">
    <name type="scientific">Artemisia annua</name>
    <name type="common">Sweet wormwood</name>
    <dbReference type="NCBI Taxonomy" id="35608"/>
    <lineage>
        <taxon>Eukaryota</taxon>
        <taxon>Viridiplantae</taxon>
        <taxon>Streptophyta</taxon>
        <taxon>Embryophyta</taxon>
        <taxon>Tracheophyta</taxon>
        <taxon>Spermatophyta</taxon>
        <taxon>Magnoliopsida</taxon>
        <taxon>eudicotyledons</taxon>
        <taxon>Gunneridae</taxon>
        <taxon>Pentapetalae</taxon>
        <taxon>asterids</taxon>
        <taxon>campanulids</taxon>
        <taxon>Asterales</taxon>
        <taxon>Asteraceae</taxon>
        <taxon>Asteroideae</taxon>
        <taxon>Anthemideae</taxon>
        <taxon>Artemisiinae</taxon>
        <taxon>Artemisia</taxon>
    </lineage>
</organism>
<dbReference type="PRINTS" id="PR01217">
    <property type="entry name" value="PRICHEXTENSN"/>
</dbReference>